<gene>
    <name evidence="6" type="ORF">LCGC14_0335140</name>
</gene>
<dbReference type="SUPFAM" id="SSF69322">
    <property type="entry name" value="Tricorn protease domain 2"/>
    <property type="match status" value="1"/>
</dbReference>
<dbReference type="Pfam" id="PF17210">
    <property type="entry name" value="SdrD_B"/>
    <property type="match status" value="10"/>
</dbReference>
<dbReference type="SMART" id="SM00320">
    <property type="entry name" value="WD40"/>
    <property type="match status" value="10"/>
</dbReference>
<feature type="domain" description="SD-repeat containing protein B" evidence="5">
    <location>
        <begin position="503"/>
        <end position="598"/>
    </location>
</feature>
<dbReference type="InterPro" id="IPR019405">
    <property type="entry name" value="Lactonase_7-beta_prop"/>
</dbReference>
<protein>
    <recommendedName>
        <fullName evidence="5">SD-repeat containing protein B domain-containing protein</fullName>
    </recommendedName>
</protein>
<dbReference type="InterPro" id="IPR050282">
    <property type="entry name" value="Cycloisomerase_2"/>
</dbReference>
<feature type="domain" description="SD-repeat containing protein B" evidence="5">
    <location>
        <begin position="3006"/>
        <end position="3088"/>
    </location>
</feature>
<feature type="domain" description="SD-repeat containing protein B" evidence="5">
    <location>
        <begin position="1789"/>
        <end position="1873"/>
    </location>
</feature>
<organism evidence="6">
    <name type="scientific">marine sediment metagenome</name>
    <dbReference type="NCBI Taxonomy" id="412755"/>
    <lineage>
        <taxon>unclassified sequences</taxon>
        <taxon>metagenomes</taxon>
        <taxon>ecological metagenomes</taxon>
    </lineage>
</organism>
<feature type="domain" description="SD-repeat containing protein B" evidence="5">
    <location>
        <begin position="30"/>
        <end position="115"/>
    </location>
</feature>
<name>A0A0F9W2J4_9ZZZZ</name>
<evidence type="ECO:0000256" key="3">
    <source>
        <dbReference type="ARBA" id="ARBA00022525"/>
    </source>
</evidence>
<keyword evidence="3" id="KW-0964">Secreted</keyword>
<dbReference type="Pfam" id="PF10282">
    <property type="entry name" value="Lactonase"/>
    <property type="match status" value="7"/>
</dbReference>
<dbReference type="SUPFAM" id="SSF101908">
    <property type="entry name" value="Putative isomerase YbhE"/>
    <property type="match status" value="1"/>
</dbReference>
<dbReference type="InterPro" id="IPR013783">
    <property type="entry name" value="Ig-like_fold"/>
</dbReference>
<dbReference type="Gene3D" id="2.130.10.10">
    <property type="entry name" value="YVTN repeat-like/Quinoprotein amine dehydrogenase"/>
    <property type="match status" value="7"/>
</dbReference>
<feature type="domain" description="SD-repeat containing protein B" evidence="5">
    <location>
        <begin position="3121"/>
        <end position="3205"/>
    </location>
</feature>
<reference evidence="6" key="1">
    <citation type="journal article" date="2015" name="Nature">
        <title>Complex archaea that bridge the gap between prokaryotes and eukaryotes.</title>
        <authorList>
            <person name="Spang A."/>
            <person name="Saw J.H."/>
            <person name="Jorgensen S.L."/>
            <person name="Zaremba-Niedzwiedzka K."/>
            <person name="Martijn J."/>
            <person name="Lind A.E."/>
            <person name="van Eijk R."/>
            <person name="Schleper C."/>
            <person name="Guy L."/>
            <person name="Ettema T.J."/>
        </authorList>
    </citation>
    <scope>NUCLEOTIDE SEQUENCE</scope>
</reference>
<dbReference type="SUPFAM" id="SSF75011">
    <property type="entry name" value="3-carboxy-cis,cis-mucoante lactonizing enzyme"/>
    <property type="match status" value="2"/>
</dbReference>
<evidence type="ECO:0000256" key="2">
    <source>
        <dbReference type="ARBA" id="ARBA00005564"/>
    </source>
</evidence>
<comment type="caution">
    <text evidence="6">The sequence shown here is derived from an EMBL/GenBank/DDBJ whole genome shotgun (WGS) entry which is preliminary data.</text>
</comment>
<comment type="similarity">
    <text evidence="2">Belongs to the cycloisomerase 2 family.</text>
</comment>
<evidence type="ECO:0000313" key="6">
    <source>
        <dbReference type="EMBL" id="KKN79886.1"/>
    </source>
</evidence>
<feature type="domain" description="SD-repeat containing protein B" evidence="5">
    <location>
        <begin position="1906"/>
        <end position="1994"/>
    </location>
</feature>
<feature type="domain" description="SD-repeat containing protein B" evidence="5">
    <location>
        <begin position="2506"/>
        <end position="2591"/>
    </location>
</feature>
<feature type="domain" description="SD-repeat containing protein B" evidence="5">
    <location>
        <begin position="1214"/>
        <end position="1299"/>
    </location>
</feature>
<proteinExistence type="inferred from homology"/>
<feature type="domain" description="SD-repeat containing protein B" evidence="5">
    <location>
        <begin position="1094"/>
        <end position="1184"/>
    </location>
</feature>
<feature type="non-terminal residue" evidence="6">
    <location>
        <position position="3253"/>
    </location>
</feature>
<dbReference type="GO" id="GO:0005576">
    <property type="term" value="C:extracellular region"/>
    <property type="evidence" value="ECO:0007669"/>
    <property type="project" value="UniProtKB-SubCell"/>
</dbReference>
<dbReference type="PANTHER" id="PTHR30344">
    <property type="entry name" value="6-PHOSPHOGLUCONOLACTONASE-RELATED"/>
    <property type="match status" value="1"/>
</dbReference>
<dbReference type="InterPro" id="IPR053786">
    <property type="entry name" value="LEPRxLL_CS"/>
</dbReference>
<keyword evidence="4" id="KW-0732">Signal</keyword>
<dbReference type="PANTHER" id="PTHR30344:SF1">
    <property type="entry name" value="6-PHOSPHOGLUCONOLACTONASE"/>
    <property type="match status" value="1"/>
</dbReference>
<dbReference type="InterPro" id="IPR015943">
    <property type="entry name" value="WD40/YVTN_repeat-like_dom_sf"/>
</dbReference>
<dbReference type="GO" id="GO:0017057">
    <property type="term" value="F:6-phosphogluconolactonase activity"/>
    <property type="evidence" value="ECO:0007669"/>
    <property type="project" value="TreeGrafter"/>
</dbReference>
<dbReference type="SUPFAM" id="SSF117074">
    <property type="entry name" value="Hypothetical protein PA1324"/>
    <property type="match status" value="12"/>
</dbReference>
<sequence length="3253" mass="344108">MKGEDRRDCPNRPAFEALEPRLLLNGTIEGQVWEDLNGNGFQDPGEPGLNGWTVELVDVTTGAGLQSMSTADSDRNGDGVIDPVTEAGWYAFEGLTIGEYQVRQMDQAGWTQTSPSIPTGQLALTQVLLDGVDDVDGLDYPTRVINSPDGRHMYVLSWYDQAIAVFSRDGQTGELSFEQSISHEDINMLSYPTGMTMDEAGNHLFFGSTSRIVVFDRDAETGRLTFVDSLAGSDGNDILISPDGANVYVTGYNDRITVYSHDGSGGLTSQQVIARGQEGLADLFNPDYLAMSPDATSVYVLASDQYASYSPTLIVFARDIATGNLTYVQTLAQGVAGVDGLNARDVAISEDGKHVYLSGTDSVALFQRDPATGELTFDYKYEDGEDGIEDMYNAISVEVSPDGQHVFVGTEYNPGRVVSFRRNVTTGALTYVTTYRAASGVKLGAIDDMTSSADSRFLYVVSHNKDSIGVFEHVFNDYHTFLMGGPGGAANASFGNVQTIGEIAGQVFNDANNNGLRDPAETGVDGWQVQLIDTTTGFAVESMIADQSDLDGDGVIDPMTEAGLYSFQNIWPGAYELHLVLPDGVAQTSPAGGAHLSLVSGGADQTDLDLGLFVAVLGEIHGQAFDDLNADGVHDVAELGVDGRTVELFDVVLGRVVATGVSAASDLDGDGVIDPATEAGLYSFAGLAPREYQVRQVLPTGWQASMPVGVPADLTIEQILADGVNGIDNLRRPEELAVSPDGRHVYVASSDGLTVLSRDPVSGEMTEAQVLPHVARFLAVNPNGLYVYARSSSGDYSLLVYRRDVATGELSLLQTLTEGVDGVVGLGTPRDIALSPDGRDVLIASWDDSLAIFTQDPTTGLLSQVQAVFNGAENDDALWGPHGLTVSPDGQYVYVISDAYSYNRPNGILATFSRDPATGIVTYIQKLFGATPNGLYNPSDLAVSGDGRHIYVVATGGNSIALFLRDEITGELSRGQILQDRSDWIDGLETPYAVSVTSDDQHVLVVSYDDGSLAIFDRDAATGELALSQVMDNIWQPNSLAISPDNQHVFVTGYYGLTVFDFPHGQYHQVYLAAGDVISGQDFGSFLSVDVSGQVFHDDNADGVRDVGEEGVGGLLVELIDSETGAILGLTRSGPVDLDGNGSVDPASENGLYVFAGLRPGSYETRLIVHSQVTLTLPADGTHNITLFSGDSGVTDLNFGVVVTDPSSISGQEFEDLDADGQRDAGEPGMDGWVIELTDTDTGGLIATAVTTSMDLNGDGSIDPETEAGLYTFDHLLPGDYEIHEVARQGWTQTAPSQEAAQLTPIQQVPDGTGGLNGAASSALSPDGRQLYVTDNFGDALAIFQRNPYTGQLTFDQELRSAGPDAFNLAANVIVSPDGLFVYLTEVDAFYVFQRDPATGDLTFLQTLRDGENGASLSYPRGQAISPDGAFIYVTDERFRGAVTVFRRDPASGLLSVEQVVEHDTNGLDDFNAPYVIRISPNGAHAFVSARLVDGDEALYVFTRDAVTGRLTHLQTLYASTDAPQMGKPTDLACSVDGRHVYTVSPAEDAVTIFARDELTGELSLVGSVYADAVYAVTISPDGQFVYAAGSGNSLLLYHRDAATGELTLADQADTLVGTWALTLSQDGRFLYTSAWADTSVIDVFEHVHTVGPIEQTLAAGEIVSDADFGNARVSALSGQVFVDVNNDGVLNAGENGANSWVVELIDLYGIVVAAAVTVSEDLDGDGVINPATEAGWFTLNEILSGDYEVRVVLPIAWAQSTPEGNYALSLNGQTVEDLDFGVFMLADISGQVFADRHLDGVHDAGDLGQDGWTVELVDPTTGLVVGATTTASIDLDGNGVIAADTESGLYSFDDLIPGDYEVRHVLPAGWTQVAPIGSHLVSLTIGEDVAGVDFADIAYGDIEGQVFDDINDNGVQDIGDVGVNGWTVELVDVASGTVVDTQVTASIDLDSNGTIDPQTEMGVYSFASVAAGDYRVQPVAAPDWLQSMPHGGTGELVFSQMLRDGVGGADYLDGARVLTVSQDGNHLYVGTRYDDAMTVLQRDSLTGELSVVQVVEGNNYNAVEETVWLAMNSDGGSLLVVGGDYEGLLAVYDRSRDTGYVTRAQAIRSESDFVLDHGIPRAAVDSPDGNYVYVTTSGEANDSLLVFVRSATTGLLSQHQALVDDVDAPGLSGPGAVTVSADGLNIYVACSSPGSLVVFSRDAATGRLTHVQTLYDNQDGVDGLAGVGDLLVSPDGLQVYTAYPGDSAVSVFDRDPVTGLLTYVTSYVDGQGGIDGLAATRALAISPDGRHVLAGGHDDNALVVFERDLDTGLLALQEIHQDGVAGVDGLYGISDVSVSPDGLYVYTAGEYDDAVSVFQRVNTGYPQFVTVAAATVSGVDFGLFERASAAGQVFDDADYDGLQGVAENGLNGWTVKLVDVDTGGIAATAITADVDLDESGSIDPHTESGRYAFAGIKPGNYEARLVMPELWSQTYPAAPGHTFAALSGQTYGDASFGVVSLPSIAGQIFSDSDGDGLHGPAETGVNGWTVELVNTATGDVVATAATADQDVDGNGSIDPVSERGTYRFEDLQPGEYLVRQVRQNGWTQTVPAGVSYTFVVAVAQHETGADFGNRPANGVAGQKWHDVDGDGLRGPTEPGLDGWTIELVDPSTGAVIATTVTASADLNTDGMIDPITEAGLYAFTDLPAEDYQLREMQQDGWVQTYREPFDMKLHIYAGWTNFVVDIFSYEPYWLEGSFLEVDPTPGLWKVNDDVFQALPSGSLHGIDFPAYTPGTDPNRYWFVVEDMRMGSQKQWATADKDFDDITIEVIDDPVARTIQVFGRTGDANRVFGLIGSDGTEYSPQYGKITTPLVYLGATYGPRSLTFSLAVGQSLSGMDFANTDAGVVTGQLFNDVNANLARDAGEVGLNGWTVEAVDPIDGRVIASTVTMDIDLDESGTIDPETESGLYVLDYVRVGTVDIRVVTAEGWTVTAPAGGIHTATLAVSETLSGLDFGVGELGTIFGQIFNDLNSSGVQDAGEFGINGWTIEVVDVATSGVVATAVTMDVDLDGSGSIDPATESGIYVVDALLPGDYEVRQVAQAGWSQTFPVSETYLLTVEASQAYEGLDFGNEPADAEVAGQVFGDLDGDGVRDGVEVGVNGWTVELVNPASGVIATATTASEDLNGDGIIDPATERGRYRFAGLVQDDYKVRQVVPAGWQQTAPIGVEERAFAAEVVGGAMTIHEIDPTDGSTLNSFAAPANPVSVGYQGLA</sequence>
<evidence type="ECO:0000259" key="5">
    <source>
        <dbReference type="Pfam" id="PF17210"/>
    </source>
</evidence>
<dbReference type="SUPFAM" id="SSF51004">
    <property type="entry name" value="C-terminal (heme d1) domain of cytochrome cd1-nitrite reductase"/>
    <property type="match status" value="1"/>
</dbReference>
<evidence type="ECO:0000256" key="1">
    <source>
        <dbReference type="ARBA" id="ARBA00004613"/>
    </source>
</evidence>
<evidence type="ECO:0000256" key="4">
    <source>
        <dbReference type="ARBA" id="ARBA00022729"/>
    </source>
</evidence>
<dbReference type="InterPro" id="IPR011048">
    <property type="entry name" value="Haem_d1_sf"/>
</dbReference>
<dbReference type="EMBL" id="LAZR01000240">
    <property type="protein sequence ID" value="KKN79886.1"/>
    <property type="molecule type" value="Genomic_DNA"/>
</dbReference>
<dbReference type="InterPro" id="IPR001680">
    <property type="entry name" value="WD40_rpt"/>
</dbReference>
<accession>A0A0F9W2J4</accession>
<comment type="subcellular location">
    <subcellularLocation>
        <location evidence="1">Secreted</location>
    </subcellularLocation>
</comment>
<dbReference type="InterPro" id="IPR033764">
    <property type="entry name" value="Sdr_B"/>
</dbReference>
<dbReference type="NCBIfam" id="NF012209">
    <property type="entry name" value="LEPR-8K"/>
    <property type="match status" value="1"/>
</dbReference>
<dbReference type="SUPFAM" id="SSF50960">
    <property type="entry name" value="TolB, C-terminal domain"/>
    <property type="match status" value="1"/>
</dbReference>
<dbReference type="Gene3D" id="2.60.40.10">
    <property type="entry name" value="Immunoglobulins"/>
    <property type="match status" value="14"/>
</dbReference>
<feature type="domain" description="SD-repeat containing protein B" evidence="5">
    <location>
        <begin position="2393"/>
        <end position="2476"/>
    </location>
</feature>